<feature type="region of interest" description="Disordered" evidence="1">
    <location>
        <begin position="189"/>
        <end position="249"/>
    </location>
</feature>
<name>A0A8S5UUX8_9CAUD</name>
<feature type="compositionally biased region" description="Low complexity" evidence="1">
    <location>
        <begin position="197"/>
        <end position="209"/>
    </location>
</feature>
<proteinExistence type="predicted"/>
<organism evidence="2">
    <name type="scientific">Siphoviridae sp. ctaDn21</name>
    <dbReference type="NCBI Taxonomy" id="2825563"/>
    <lineage>
        <taxon>Viruses</taxon>
        <taxon>Duplodnaviria</taxon>
        <taxon>Heunggongvirae</taxon>
        <taxon>Uroviricota</taxon>
        <taxon>Caudoviricetes</taxon>
    </lineage>
</organism>
<feature type="compositionally biased region" description="Acidic residues" evidence="1">
    <location>
        <begin position="149"/>
        <end position="160"/>
    </location>
</feature>
<feature type="region of interest" description="Disordered" evidence="1">
    <location>
        <begin position="138"/>
        <end position="160"/>
    </location>
</feature>
<dbReference type="EMBL" id="BK016144">
    <property type="protein sequence ID" value="DAF98296.1"/>
    <property type="molecule type" value="Genomic_DNA"/>
</dbReference>
<sequence>MGRVSISQSGSFSSGTANGFFSLADDKDSAVVTFLYEDPDGEDMDYFVVHEAEVDGRRRYINCNAISEDGESVHPEDCPLCQEGYPRIEKLFLQLYNENTDQVETWDRGRSYVSKIVTLINKYGPLVGQPFEIVRSGKKGDQRTTYEFFPEDPDPEATLDDFPEKSELLGTLILDLNEDQMWDVVDGKFTLDDNNRGRSNGRSGGRSNNPTPRRGSSRDTGSSRQDSRSAVTRRGPSTASGPRTRGGRF</sequence>
<evidence type="ECO:0000313" key="2">
    <source>
        <dbReference type="EMBL" id="DAF98296.1"/>
    </source>
</evidence>
<reference evidence="2" key="1">
    <citation type="journal article" date="2021" name="Proc. Natl. Acad. Sci. U.S.A.">
        <title>A Catalog of Tens of Thousands of Viruses from Human Metagenomes Reveals Hidden Associations with Chronic Diseases.</title>
        <authorList>
            <person name="Tisza M.J."/>
            <person name="Buck C.B."/>
        </authorList>
    </citation>
    <scope>NUCLEOTIDE SEQUENCE</scope>
    <source>
        <strain evidence="2">CtaDn21</strain>
    </source>
</reference>
<protein>
    <submittedName>
        <fullName evidence="2">DNA binding protein-like protein</fullName>
    </submittedName>
</protein>
<evidence type="ECO:0000256" key="1">
    <source>
        <dbReference type="SAM" id="MobiDB-lite"/>
    </source>
</evidence>
<accession>A0A8S5UUX8</accession>